<dbReference type="EMBL" id="ACQT01000062">
    <property type="protein sequence ID" value="EER60311.1"/>
    <property type="molecule type" value="Genomic_DNA"/>
</dbReference>
<sequence length="36" mass="3842">MVDSQPSPAQPEAGMVMRATLHVAIAHLLIASDDRL</sequence>
<evidence type="ECO:0000313" key="2">
    <source>
        <dbReference type="Proteomes" id="UP000003856"/>
    </source>
</evidence>
<proteinExistence type="predicted"/>
<gene>
    <name evidence="1" type="ORF">AcdelDRAFT_2106</name>
</gene>
<keyword evidence="2" id="KW-1185">Reference proteome</keyword>
<reference evidence="1 2" key="1">
    <citation type="submission" date="2009-05" db="EMBL/GenBank/DDBJ databases">
        <title>The draft genome of Acidovorax delafieldii 2AN.</title>
        <authorList>
            <consortium name="US DOE Joint Genome Institute (JGI-PGF)"/>
            <person name="Lucas S."/>
            <person name="Copeland A."/>
            <person name="Lapidus A."/>
            <person name="Glavina del Rio T."/>
            <person name="Tice H."/>
            <person name="Bruce D."/>
            <person name="Goodwin L."/>
            <person name="Pitluck S."/>
            <person name="Larimer F."/>
            <person name="Land M.L."/>
            <person name="Hauser L."/>
            <person name="Shelobolina E.S."/>
            <person name="Picardal F."/>
            <person name="Roden E."/>
            <person name="Emerson D."/>
        </authorList>
    </citation>
    <scope>NUCLEOTIDE SEQUENCE [LARGE SCALE GENOMIC DNA]</scope>
    <source>
        <strain evidence="1 2">2AN</strain>
    </source>
</reference>
<protein>
    <submittedName>
        <fullName evidence="1">Uncharacterized protein</fullName>
    </submittedName>
</protein>
<organism evidence="1 2">
    <name type="scientific">Acidovorax delafieldii 2AN</name>
    <dbReference type="NCBI Taxonomy" id="573060"/>
    <lineage>
        <taxon>Bacteria</taxon>
        <taxon>Pseudomonadati</taxon>
        <taxon>Pseudomonadota</taxon>
        <taxon>Betaproteobacteria</taxon>
        <taxon>Burkholderiales</taxon>
        <taxon>Comamonadaceae</taxon>
        <taxon>Acidovorax</taxon>
    </lineage>
</organism>
<evidence type="ECO:0000313" key="1">
    <source>
        <dbReference type="EMBL" id="EER60311.1"/>
    </source>
</evidence>
<dbReference type="Proteomes" id="UP000003856">
    <property type="component" value="Unassembled WGS sequence"/>
</dbReference>
<dbReference type="AlphaFoldDB" id="C5T5C6"/>
<dbReference type="PATRIC" id="fig|573060.9.peg.2999"/>
<comment type="caution">
    <text evidence="1">The sequence shown here is derived from an EMBL/GenBank/DDBJ whole genome shotgun (WGS) entry which is preliminary data.</text>
</comment>
<accession>C5T5C6</accession>
<name>C5T5C6_ACIDE</name>